<dbReference type="Proteomes" id="UP000281498">
    <property type="component" value="Unassembled WGS sequence"/>
</dbReference>
<comment type="caution">
    <text evidence="2">The sequence shown here is derived from an EMBL/GenBank/DDBJ whole genome shotgun (WGS) entry which is preliminary data.</text>
</comment>
<dbReference type="InterPro" id="IPR036390">
    <property type="entry name" value="WH_DNA-bd_sf"/>
</dbReference>
<dbReference type="NCBIfam" id="NF006931">
    <property type="entry name" value="PRK09416.1"/>
    <property type="match status" value="1"/>
</dbReference>
<dbReference type="SUPFAM" id="SSF46785">
    <property type="entry name" value="Winged helix' DNA-binding domain"/>
    <property type="match status" value="1"/>
</dbReference>
<dbReference type="OrthoDB" id="2440228at2"/>
<sequence length="135" mass="16226">MEDRLKGLRKSMDKTTFKQLNFSEQHRKQVYEKINKPYENEEDIFLAVLQLLIHEKTGYELAQLLRGRGIQKFEGNEGFLYTLLHRLEKNHLIKSSWDHSEAKYYQLNDKGKKILRKAEKNSTKKRFILKELIQE</sequence>
<keyword evidence="3" id="KW-1185">Reference proteome</keyword>
<gene>
    <name evidence="2" type="primary">lstR</name>
    <name evidence="2" type="ORF">CR203_08145</name>
</gene>
<dbReference type="InterPro" id="IPR036388">
    <property type="entry name" value="WH-like_DNA-bd_sf"/>
</dbReference>
<dbReference type="InterPro" id="IPR052509">
    <property type="entry name" value="Metal_resp_DNA-bind_regulator"/>
</dbReference>
<reference evidence="2 3" key="1">
    <citation type="submission" date="2017-10" db="EMBL/GenBank/DDBJ databases">
        <title>Bacillus sp. nov., a halophilic bacterium isolated from a Keqin Lake.</title>
        <authorList>
            <person name="Wang H."/>
        </authorList>
    </citation>
    <scope>NUCLEOTIDE SEQUENCE [LARGE SCALE GENOMIC DNA]</scope>
    <source>
        <strain evidence="2 3">KCTC 13187</strain>
    </source>
</reference>
<dbReference type="RefSeq" id="WP_110938775.1">
    <property type="nucleotide sequence ID" value="NZ_KZ614147.1"/>
</dbReference>
<name>A0A3A9KKU7_9BACI</name>
<accession>A0A3A9KKU7</accession>
<evidence type="ECO:0000313" key="2">
    <source>
        <dbReference type="EMBL" id="RKL68435.1"/>
    </source>
</evidence>
<dbReference type="AlphaFoldDB" id="A0A3A9KKU7"/>
<dbReference type="PANTHER" id="PTHR33169:SF14">
    <property type="entry name" value="TRANSCRIPTIONAL REGULATOR RV3488"/>
    <property type="match status" value="1"/>
</dbReference>
<proteinExistence type="predicted"/>
<organism evidence="2 3">
    <name type="scientific">Salipaludibacillus neizhouensis</name>
    <dbReference type="NCBI Taxonomy" id="885475"/>
    <lineage>
        <taxon>Bacteria</taxon>
        <taxon>Bacillati</taxon>
        <taxon>Bacillota</taxon>
        <taxon>Bacilli</taxon>
        <taxon>Bacillales</taxon>
        <taxon>Bacillaceae</taxon>
    </lineage>
</organism>
<protein>
    <submittedName>
        <fullName evidence="2">Lineage-specific thermal regulator protein</fullName>
    </submittedName>
</protein>
<feature type="domain" description="Transcription regulator PadR N-terminal" evidence="1">
    <location>
        <begin position="48"/>
        <end position="116"/>
    </location>
</feature>
<dbReference type="Pfam" id="PF03551">
    <property type="entry name" value="PadR"/>
    <property type="match status" value="1"/>
</dbReference>
<dbReference type="InterPro" id="IPR005149">
    <property type="entry name" value="Tscrpt_reg_PadR_N"/>
</dbReference>
<dbReference type="PANTHER" id="PTHR33169">
    <property type="entry name" value="PADR-FAMILY TRANSCRIPTIONAL REGULATOR"/>
    <property type="match status" value="1"/>
</dbReference>
<dbReference type="EMBL" id="PDOE01000002">
    <property type="protein sequence ID" value="RKL68435.1"/>
    <property type="molecule type" value="Genomic_DNA"/>
</dbReference>
<evidence type="ECO:0000313" key="3">
    <source>
        <dbReference type="Proteomes" id="UP000281498"/>
    </source>
</evidence>
<dbReference type="Gene3D" id="1.10.10.10">
    <property type="entry name" value="Winged helix-like DNA-binding domain superfamily/Winged helix DNA-binding domain"/>
    <property type="match status" value="1"/>
</dbReference>
<evidence type="ECO:0000259" key="1">
    <source>
        <dbReference type="Pfam" id="PF03551"/>
    </source>
</evidence>